<gene>
    <name evidence="2" type="ORF">ACFPIJ_30260</name>
</gene>
<protein>
    <submittedName>
        <fullName evidence="2">Uncharacterized protein</fullName>
    </submittedName>
</protein>
<evidence type="ECO:0000313" key="3">
    <source>
        <dbReference type="Proteomes" id="UP001595912"/>
    </source>
</evidence>
<evidence type="ECO:0000313" key="2">
    <source>
        <dbReference type="EMBL" id="MFC5002102.1"/>
    </source>
</evidence>
<dbReference type="Proteomes" id="UP001595912">
    <property type="component" value="Unassembled WGS sequence"/>
</dbReference>
<keyword evidence="3" id="KW-1185">Reference proteome</keyword>
<proteinExistence type="predicted"/>
<evidence type="ECO:0000256" key="1">
    <source>
        <dbReference type="SAM" id="MobiDB-lite"/>
    </source>
</evidence>
<dbReference type="EMBL" id="JBHSIU010000041">
    <property type="protein sequence ID" value="MFC5002102.1"/>
    <property type="molecule type" value="Genomic_DNA"/>
</dbReference>
<organism evidence="2 3">
    <name type="scientific">Dactylosporangium cerinum</name>
    <dbReference type="NCBI Taxonomy" id="1434730"/>
    <lineage>
        <taxon>Bacteria</taxon>
        <taxon>Bacillati</taxon>
        <taxon>Actinomycetota</taxon>
        <taxon>Actinomycetes</taxon>
        <taxon>Micromonosporales</taxon>
        <taxon>Micromonosporaceae</taxon>
        <taxon>Dactylosporangium</taxon>
    </lineage>
</organism>
<feature type="region of interest" description="Disordered" evidence="1">
    <location>
        <begin position="84"/>
        <end position="105"/>
    </location>
</feature>
<accession>A0ABV9W491</accession>
<name>A0ABV9W491_9ACTN</name>
<reference evidence="3" key="1">
    <citation type="journal article" date="2019" name="Int. J. Syst. Evol. Microbiol.">
        <title>The Global Catalogue of Microorganisms (GCM) 10K type strain sequencing project: providing services to taxonomists for standard genome sequencing and annotation.</title>
        <authorList>
            <consortium name="The Broad Institute Genomics Platform"/>
            <consortium name="The Broad Institute Genome Sequencing Center for Infectious Disease"/>
            <person name="Wu L."/>
            <person name="Ma J."/>
        </authorList>
    </citation>
    <scope>NUCLEOTIDE SEQUENCE [LARGE SCALE GENOMIC DNA]</scope>
    <source>
        <strain evidence="3">CGMCC 4.7152</strain>
    </source>
</reference>
<dbReference type="RefSeq" id="WP_380119874.1">
    <property type="nucleotide sequence ID" value="NZ_JBHSIU010000041.1"/>
</dbReference>
<sequence>MSFSAFANHVRDAALPHQRRVSALRSCVQLYRPIGFHASLSFLAVLAGPYHRDETALLRALDALTASRAAWHVEVDRYAAERRAAKRLGQRSPRPGSPDPSHAPLRWYGDARRAALHALRRGPRRRSWTRDALAGDVDTCVAACLASDGVLTPAQRERLAAVAQAVGDRLRAWPAHDDLGGLHQLQDLRRLVRLAETAADAPAAPDVPGGAGHRSGV</sequence>
<comment type="caution">
    <text evidence="2">The sequence shown here is derived from an EMBL/GenBank/DDBJ whole genome shotgun (WGS) entry which is preliminary data.</text>
</comment>